<keyword evidence="2" id="KW-1185">Reference proteome</keyword>
<proteinExistence type="predicted"/>
<organism evidence="1 2">
    <name type="scientific">Mya arenaria</name>
    <name type="common">Soft-shell clam</name>
    <dbReference type="NCBI Taxonomy" id="6604"/>
    <lineage>
        <taxon>Eukaryota</taxon>
        <taxon>Metazoa</taxon>
        <taxon>Spiralia</taxon>
        <taxon>Lophotrochozoa</taxon>
        <taxon>Mollusca</taxon>
        <taxon>Bivalvia</taxon>
        <taxon>Autobranchia</taxon>
        <taxon>Heteroconchia</taxon>
        <taxon>Euheterodonta</taxon>
        <taxon>Imparidentia</taxon>
        <taxon>Neoheterodontei</taxon>
        <taxon>Myida</taxon>
        <taxon>Myoidea</taxon>
        <taxon>Myidae</taxon>
        <taxon>Mya</taxon>
    </lineage>
</organism>
<protein>
    <recommendedName>
        <fullName evidence="3">DUF4371 domain-containing protein</fullName>
    </recommendedName>
</protein>
<name>A0ABY7FX11_MYAAR</name>
<dbReference type="Proteomes" id="UP001164746">
    <property type="component" value="Chromosome 14"/>
</dbReference>
<dbReference type="EMBL" id="CP111025">
    <property type="protein sequence ID" value="WAR26535.1"/>
    <property type="molecule type" value="Genomic_DNA"/>
</dbReference>
<evidence type="ECO:0000313" key="1">
    <source>
        <dbReference type="EMBL" id="WAR26535.1"/>
    </source>
</evidence>
<sequence length="81" mass="9312">MSIVGLNEVLVHKVGIRRKRRSGQILKCIKLSIILCGNLGIALRGHREDDGNFSTDNRLLRNYLVKKETEKSTRTLKFRFS</sequence>
<reference evidence="1" key="1">
    <citation type="submission" date="2022-11" db="EMBL/GenBank/DDBJ databases">
        <title>Centuries of genome instability and evolution in soft-shell clam transmissible cancer (bioRxiv).</title>
        <authorList>
            <person name="Hart S.F.M."/>
            <person name="Yonemitsu M.A."/>
            <person name="Giersch R.M."/>
            <person name="Beal B.F."/>
            <person name="Arriagada G."/>
            <person name="Davis B.W."/>
            <person name="Ostrander E.A."/>
            <person name="Goff S.P."/>
            <person name="Metzger M.J."/>
        </authorList>
    </citation>
    <scope>NUCLEOTIDE SEQUENCE</scope>
    <source>
        <strain evidence="1">MELC-2E11</strain>
        <tissue evidence="1">Siphon/mantle</tissue>
    </source>
</reference>
<gene>
    <name evidence="1" type="ORF">MAR_012239</name>
</gene>
<accession>A0ABY7FX11</accession>
<evidence type="ECO:0008006" key="3">
    <source>
        <dbReference type="Google" id="ProtNLM"/>
    </source>
</evidence>
<evidence type="ECO:0000313" key="2">
    <source>
        <dbReference type="Proteomes" id="UP001164746"/>
    </source>
</evidence>